<evidence type="ECO:0000259" key="14">
    <source>
        <dbReference type="PROSITE" id="PS51384"/>
    </source>
</evidence>
<comment type="catalytic activity">
    <reaction evidence="11">
        <text>2 nitric oxide + NADPH + 2 O2 = 2 nitrate + NADP(+) + H(+)</text>
        <dbReference type="Rhea" id="RHEA:19465"/>
        <dbReference type="ChEBI" id="CHEBI:15378"/>
        <dbReference type="ChEBI" id="CHEBI:15379"/>
        <dbReference type="ChEBI" id="CHEBI:16480"/>
        <dbReference type="ChEBI" id="CHEBI:17632"/>
        <dbReference type="ChEBI" id="CHEBI:57783"/>
        <dbReference type="ChEBI" id="CHEBI:58349"/>
        <dbReference type="EC" id="1.14.12.17"/>
    </reaction>
</comment>
<evidence type="ECO:0000256" key="8">
    <source>
        <dbReference type="ARBA" id="ARBA00023027"/>
    </source>
</evidence>
<keyword evidence="8" id="KW-0520">NAD</keyword>
<dbReference type="PANTHER" id="PTHR43396:SF3">
    <property type="entry name" value="FLAVOHEMOPROTEIN"/>
    <property type="match status" value="1"/>
</dbReference>
<dbReference type="Gene3D" id="2.40.30.10">
    <property type="entry name" value="Translation factors"/>
    <property type="match status" value="1"/>
</dbReference>
<dbReference type="PROSITE" id="PS51384">
    <property type="entry name" value="FAD_FR"/>
    <property type="match status" value="1"/>
</dbReference>
<dbReference type="InterPro" id="IPR039261">
    <property type="entry name" value="FNR_nucleotide-bd"/>
</dbReference>
<evidence type="ECO:0000313" key="15">
    <source>
        <dbReference type="EMBL" id="GLQ87872.1"/>
    </source>
</evidence>
<evidence type="ECO:0000256" key="7">
    <source>
        <dbReference type="ARBA" id="ARBA00023004"/>
    </source>
</evidence>
<dbReference type="InterPro" id="IPR001433">
    <property type="entry name" value="OxRdtase_FAD/NAD-bd"/>
</dbReference>
<evidence type="ECO:0000256" key="1">
    <source>
        <dbReference type="ARBA" id="ARBA00006401"/>
    </source>
</evidence>
<evidence type="ECO:0000256" key="5">
    <source>
        <dbReference type="ARBA" id="ARBA00022621"/>
    </source>
</evidence>
<evidence type="ECO:0000256" key="4">
    <source>
        <dbReference type="ARBA" id="ARBA00022617"/>
    </source>
</evidence>
<dbReference type="Pfam" id="PF00042">
    <property type="entry name" value="Globin"/>
    <property type="match status" value="1"/>
</dbReference>
<keyword evidence="12" id="KW-0813">Transport</keyword>
<dbReference type="Proteomes" id="UP001156627">
    <property type="component" value="Unassembled WGS sequence"/>
</dbReference>
<comment type="function">
    <text evidence="9">Is involved in NO detoxification in an aerobic process, termed nitric oxide dioxygenase (NOD) reaction that utilizes O(2) and NAD(P)H to convert NO to nitrate, which protects the bacterium from various noxious nitrogen compounds. Therefore, plays a central role in the inducible response to nitrosative stress.</text>
</comment>
<comment type="catalytic activity">
    <reaction evidence="10">
        <text>2 nitric oxide + NADH + 2 O2 = 2 nitrate + NAD(+) + H(+)</text>
        <dbReference type="Rhea" id="RHEA:19469"/>
        <dbReference type="ChEBI" id="CHEBI:15378"/>
        <dbReference type="ChEBI" id="CHEBI:15379"/>
        <dbReference type="ChEBI" id="CHEBI:16480"/>
        <dbReference type="ChEBI" id="CHEBI:17632"/>
        <dbReference type="ChEBI" id="CHEBI:57540"/>
        <dbReference type="ChEBI" id="CHEBI:57945"/>
        <dbReference type="EC" id="1.14.12.17"/>
    </reaction>
</comment>
<dbReference type="Gene3D" id="1.10.490.10">
    <property type="entry name" value="Globins"/>
    <property type="match status" value="1"/>
</dbReference>
<name>A0ABQ5XAE5_9GAMM</name>
<organism evidence="15 16">
    <name type="scientific">Dyella flagellata</name>
    <dbReference type="NCBI Taxonomy" id="1867833"/>
    <lineage>
        <taxon>Bacteria</taxon>
        <taxon>Pseudomonadati</taxon>
        <taxon>Pseudomonadota</taxon>
        <taxon>Gammaproteobacteria</taxon>
        <taxon>Lysobacterales</taxon>
        <taxon>Rhodanobacteraceae</taxon>
        <taxon>Dyella</taxon>
    </lineage>
</organism>
<gene>
    <name evidence="15" type="primary">fhp</name>
    <name evidence="15" type="ORF">GCM10007898_14400</name>
</gene>
<keyword evidence="5 12" id="KW-0561">Oxygen transport</keyword>
<evidence type="ECO:0000256" key="9">
    <source>
        <dbReference type="ARBA" id="ARBA00025094"/>
    </source>
</evidence>
<dbReference type="InterPro" id="IPR017927">
    <property type="entry name" value="FAD-bd_FR_type"/>
</dbReference>
<evidence type="ECO:0000256" key="6">
    <source>
        <dbReference type="ARBA" id="ARBA00022723"/>
    </source>
</evidence>
<keyword evidence="7" id="KW-0408">Iron</keyword>
<dbReference type="CDD" id="cd06184">
    <property type="entry name" value="flavohem_like_fad_nad_binding"/>
    <property type="match status" value="1"/>
</dbReference>
<evidence type="ECO:0000256" key="10">
    <source>
        <dbReference type="ARBA" id="ARBA00048649"/>
    </source>
</evidence>
<proteinExistence type="inferred from homology"/>
<dbReference type="Gene3D" id="3.40.50.80">
    <property type="entry name" value="Nucleotide-binding domain of ferredoxin-NADP reductase (FNR) module"/>
    <property type="match status" value="1"/>
</dbReference>
<dbReference type="EMBL" id="BSOA01000012">
    <property type="protein sequence ID" value="GLQ87872.1"/>
    <property type="molecule type" value="Genomic_DNA"/>
</dbReference>
<dbReference type="InterPro" id="IPR017938">
    <property type="entry name" value="Riboflavin_synthase-like_b-brl"/>
</dbReference>
<feature type="domain" description="Globin" evidence="13">
    <location>
        <begin position="8"/>
        <end position="145"/>
    </location>
</feature>
<evidence type="ECO:0000259" key="13">
    <source>
        <dbReference type="PROSITE" id="PS01033"/>
    </source>
</evidence>
<reference evidence="16" key="1">
    <citation type="journal article" date="2019" name="Int. J. Syst. Evol. Microbiol.">
        <title>The Global Catalogue of Microorganisms (GCM) 10K type strain sequencing project: providing services to taxonomists for standard genome sequencing and annotation.</title>
        <authorList>
            <consortium name="The Broad Institute Genomics Platform"/>
            <consortium name="The Broad Institute Genome Sequencing Center for Infectious Disease"/>
            <person name="Wu L."/>
            <person name="Ma J."/>
        </authorList>
    </citation>
    <scope>NUCLEOTIDE SEQUENCE [LARGE SCALE GENOMIC DNA]</scope>
    <source>
        <strain evidence="16">NBRC 111981</strain>
    </source>
</reference>
<keyword evidence="16" id="KW-1185">Reference proteome</keyword>
<keyword evidence="6" id="KW-0479">Metal-binding</keyword>
<comment type="similarity">
    <text evidence="1">In the C-terminal section; belongs to the flavoprotein pyridine nucleotide cytochrome reductase family.</text>
</comment>
<dbReference type="InterPro" id="IPR009050">
    <property type="entry name" value="Globin-like_sf"/>
</dbReference>
<evidence type="ECO:0000256" key="3">
    <source>
        <dbReference type="ARBA" id="ARBA00022575"/>
    </source>
</evidence>
<dbReference type="NCBIfam" id="NF009805">
    <property type="entry name" value="PRK13289.1"/>
    <property type="match status" value="1"/>
</dbReference>
<keyword evidence="3" id="KW-0216">Detoxification</keyword>
<keyword evidence="4 12" id="KW-0349">Heme</keyword>
<comment type="caution">
    <text evidence="15">The sequence shown here is derived from an EMBL/GenBank/DDBJ whole genome shotgun (WGS) entry which is preliminary data.</text>
</comment>
<comment type="similarity">
    <text evidence="12">Belongs to the globin family.</text>
</comment>
<evidence type="ECO:0000313" key="16">
    <source>
        <dbReference type="Proteomes" id="UP001156627"/>
    </source>
</evidence>
<protein>
    <recommendedName>
        <fullName evidence="2">nitric oxide dioxygenase</fullName>
        <ecNumber evidence="2">1.14.12.17</ecNumber>
    </recommendedName>
</protein>
<evidence type="ECO:0000256" key="2">
    <source>
        <dbReference type="ARBA" id="ARBA00012229"/>
    </source>
</evidence>
<feature type="domain" description="FAD-binding FR-type" evidence="14">
    <location>
        <begin position="159"/>
        <end position="269"/>
    </location>
</feature>
<dbReference type="PANTHER" id="PTHR43396">
    <property type="entry name" value="FLAVOHEMOPROTEIN"/>
    <property type="match status" value="1"/>
</dbReference>
<evidence type="ECO:0000256" key="12">
    <source>
        <dbReference type="RuleBase" id="RU000356"/>
    </source>
</evidence>
<dbReference type="PRINTS" id="PR00410">
    <property type="entry name" value="PHEHYDRXLASE"/>
</dbReference>
<dbReference type="InterPro" id="IPR012292">
    <property type="entry name" value="Globin/Proto"/>
</dbReference>
<dbReference type="CDD" id="cd14779">
    <property type="entry name" value="FHP_Ae-globin-like"/>
    <property type="match status" value="1"/>
</dbReference>
<dbReference type="Pfam" id="PF00175">
    <property type="entry name" value="NAD_binding_1"/>
    <property type="match status" value="1"/>
</dbReference>
<evidence type="ECO:0000256" key="11">
    <source>
        <dbReference type="ARBA" id="ARBA00049433"/>
    </source>
</evidence>
<sequence>MDDRHSPMLTPTQRNIVKSCVPALKAHGLALTKNFYARMFQANPELKHLFNMSHQATGEQQQALALAVLGYAENIDDPSVLTPVIKVIVAKHVSMGIRAEHYPIVGRHLLAAIAEVMGDAATAEVLEAWAAAYGQLADILIEAEQALYTHAALAEGGWSGWRPFRVTNAVRESSEIASFYLKPTDDGSLPPFQPGQFVSVRTVDESGMTHIRQYSLSDAPHQEYLRLTVKRQDASGSAPAGIVSTALHLDVREGDVIELSFPQGHFVVDQAKDTPLVLLSGGVGITPMLGIVGHIAKEQPQRAIHFAHAARNREVHAMNDWLRSMADRHAKLDVEIYYEEVDAADVPGRHYDKQGRIDAGQIAVQDHLSNADYYICGPRGFMSAQIDSLKQAGIPDARIHAEFFGASLS</sequence>
<dbReference type="SUPFAM" id="SSF52343">
    <property type="entry name" value="Ferredoxin reductase-like, C-terminal NADP-linked domain"/>
    <property type="match status" value="1"/>
</dbReference>
<dbReference type="EC" id="1.14.12.17" evidence="2"/>
<dbReference type="InterPro" id="IPR000971">
    <property type="entry name" value="Globin"/>
</dbReference>
<dbReference type="PROSITE" id="PS01033">
    <property type="entry name" value="GLOBIN"/>
    <property type="match status" value="1"/>
</dbReference>
<dbReference type="SUPFAM" id="SSF46458">
    <property type="entry name" value="Globin-like"/>
    <property type="match status" value="1"/>
</dbReference>
<dbReference type="SUPFAM" id="SSF63380">
    <property type="entry name" value="Riboflavin synthase domain-like"/>
    <property type="match status" value="1"/>
</dbReference>
<accession>A0ABQ5XAE5</accession>